<proteinExistence type="predicted"/>
<name>A0A3P1T9K0_9ACTN</name>
<protein>
    <submittedName>
        <fullName evidence="1">Uncharacterized protein</fullName>
    </submittedName>
</protein>
<sequence length="353" mass="38719">MKVLHPLADEWADDYLLLTTSSERVVLTAAIRGFLIEARSSQCTPVLLTSSTAHLAWTVMDELRVSGGCWAVQDDQGRVFDGGTGRRIRSFRELWSPQPNSDPGLPAYDGVCSSGPGAFLFDVFTREEAAIETRAGGVAEHMVAELGGGRLVRWDTCEPLARPWSRDDLTEHLRLQMPATEHHFARSDMDVPVSITMARTRHGLLEHTRGIVPVGTYGRPTGLSARAPVGSHPALTSALLGLAERFRVNVALITYCQVTERDGSLGQLPERRHMDAPAALLIGPIAARTLKLDVRELEQRHDVELAGPRKIPSVLVRFSGPDDLWFQAINFCRDLDQERLAGLLGMSASSGKE</sequence>
<dbReference type="OrthoDB" id="5103427at2"/>
<dbReference type="Proteomes" id="UP000280819">
    <property type="component" value="Unassembled WGS sequence"/>
</dbReference>
<accession>A0A3P1T9K0</accession>
<comment type="caution">
    <text evidence="1">The sequence shown here is derived from an EMBL/GenBank/DDBJ whole genome shotgun (WGS) entry which is preliminary data.</text>
</comment>
<dbReference type="InterPro" id="IPR046175">
    <property type="entry name" value="DUF6177"/>
</dbReference>
<dbReference type="RefSeq" id="WP_124843692.1">
    <property type="nucleotide sequence ID" value="NZ_RQZG01000004.1"/>
</dbReference>
<organism evidence="1 2">
    <name type="scientific">Arachnia propionica</name>
    <dbReference type="NCBI Taxonomy" id="1750"/>
    <lineage>
        <taxon>Bacteria</taxon>
        <taxon>Bacillati</taxon>
        <taxon>Actinomycetota</taxon>
        <taxon>Actinomycetes</taxon>
        <taxon>Propionibacteriales</taxon>
        <taxon>Propionibacteriaceae</taxon>
        <taxon>Arachnia</taxon>
    </lineage>
</organism>
<reference evidence="1 2" key="1">
    <citation type="submission" date="2018-11" db="EMBL/GenBank/DDBJ databases">
        <title>Genomes From Bacteria Associated with the Canine Oral Cavity: a Test Case for Automated Genome-Based Taxonomic Assignment.</title>
        <authorList>
            <person name="Coil D.A."/>
            <person name="Jospin G."/>
            <person name="Darling A.E."/>
            <person name="Wallis C."/>
            <person name="Davis I.J."/>
            <person name="Harris S."/>
            <person name="Eisen J.A."/>
            <person name="Holcombe L.J."/>
            <person name="O'Flynn C."/>
        </authorList>
    </citation>
    <scope>NUCLEOTIDE SEQUENCE [LARGE SCALE GENOMIC DNA]</scope>
    <source>
        <strain evidence="1 2">OH887_COT-365</strain>
    </source>
</reference>
<dbReference type="Pfam" id="PF19674">
    <property type="entry name" value="DUF6177"/>
    <property type="match status" value="1"/>
</dbReference>
<evidence type="ECO:0000313" key="2">
    <source>
        <dbReference type="Proteomes" id="UP000280819"/>
    </source>
</evidence>
<dbReference type="AlphaFoldDB" id="A0A3P1T9K0"/>
<evidence type="ECO:0000313" key="1">
    <source>
        <dbReference type="EMBL" id="RRD06114.1"/>
    </source>
</evidence>
<dbReference type="EMBL" id="RQZG01000004">
    <property type="protein sequence ID" value="RRD06114.1"/>
    <property type="molecule type" value="Genomic_DNA"/>
</dbReference>
<gene>
    <name evidence="1" type="ORF">EII34_05370</name>
</gene>